<keyword evidence="3" id="KW-0413">Isomerase</keyword>
<gene>
    <name evidence="8" type="primary">LOC102809559</name>
</gene>
<keyword evidence="2" id="KW-0238">DNA-binding</keyword>
<evidence type="ECO:0000256" key="5">
    <source>
        <dbReference type="ARBA" id="ARBA00034808"/>
    </source>
</evidence>
<dbReference type="InterPro" id="IPR014001">
    <property type="entry name" value="Helicase_ATP-bd"/>
</dbReference>
<comment type="similarity">
    <text evidence="1">Belongs to the helicase family. RecQ subfamily.</text>
</comment>
<evidence type="ECO:0000259" key="6">
    <source>
        <dbReference type="PROSITE" id="PS51192"/>
    </source>
</evidence>
<dbReference type="EC" id="5.6.2.4" evidence="5"/>
<name>A0ABM0MXH3_SACKO</name>
<evidence type="ECO:0000313" key="7">
    <source>
        <dbReference type="Proteomes" id="UP000694865"/>
    </source>
</evidence>
<organism evidence="7 8">
    <name type="scientific">Saccoglossus kowalevskii</name>
    <name type="common">Acorn worm</name>
    <dbReference type="NCBI Taxonomy" id="10224"/>
    <lineage>
        <taxon>Eukaryota</taxon>
        <taxon>Metazoa</taxon>
        <taxon>Hemichordata</taxon>
        <taxon>Enteropneusta</taxon>
        <taxon>Harrimaniidae</taxon>
        <taxon>Saccoglossus</taxon>
    </lineage>
</organism>
<accession>A0ABM0MXH3</accession>
<dbReference type="GeneID" id="102809559"/>
<keyword evidence="7" id="KW-1185">Reference proteome</keyword>
<proteinExistence type="inferred from homology"/>
<reference evidence="8" key="1">
    <citation type="submission" date="2025-08" db="UniProtKB">
        <authorList>
            <consortium name="RefSeq"/>
        </authorList>
    </citation>
    <scope>IDENTIFICATION</scope>
    <source>
        <tissue evidence="8">Testes</tissue>
    </source>
</reference>
<dbReference type="RefSeq" id="XP_006824714.1">
    <property type="nucleotide sequence ID" value="XM_006824651.1"/>
</dbReference>
<protein>
    <recommendedName>
        <fullName evidence="5">DNA 3'-5' helicase</fullName>
        <ecNumber evidence="5">5.6.2.4</ecNumber>
    </recommendedName>
</protein>
<dbReference type="PROSITE" id="PS51192">
    <property type="entry name" value="HELICASE_ATP_BIND_1"/>
    <property type="match status" value="1"/>
</dbReference>
<sequence length="198" mass="22205">MAANFNLMLSTKIALSKKNICKKGGTPITFLKPKQARCMKELFSGRYVIGVLPTGYGKSLIFELLPYVYEALELAKLQKLAGHFKYFLGHPEHIIKKEVLDIFGSDGWQKKNIFIVIDEAHCIVKWGPDFRPAFQELCRLKSVFPKAVQLAITATATIDLQQTELSRAPNMKNAMVITSPVDRPNIKLAVRTRLPSTG</sequence>
<dbReference type="PANTHER" id="PTHR13710:SF105">
    <property type="entry name" value="ATP-DEPENDENT DNA HELICASE Q1"/>
    <property type="match status" value="1"/>
</dbReference>
<dbReference type="Proteomes" id="UP000694865">
    <property type="component" value="Unplaced"/>
</dbReference>
<evidence type="ECO:0000313" key="8">
    <source>
        <dbReference type="RefSeq" id="XP_006824714.1"/>
    </source>
</evidence>
<dbReference type="Gene3D" id="3.40.50.300">
    <property type="entry name" value="P-loop containing nucleotide triphosphate hydrolases"/>
    <property type="match status" value="2"/>
</dbReference>
<dbReference type="Pfam" id="PF00270">
    <property type="entry name" value="DEAD"/>
    <property type="match status" value="1"/>
</dbReference>
<dbReference type="InterPro" id="IPR011545">
    <property type="entry name" value="DEAD/DEAH_box_helicase_dom"/>
</dbReference>
<evidence type="ECO:0000256" key="1">
    <source>
        <dbReference type="ARBA" id="ARBA00005446"/>
    </source>
</evidence>
<evidence type="ECO:0000256" key="3">
    <source>
        <dbReference type="ARBA" id="ARBA00023235"/>
    </source>
</evidence>
<dbReference type="SMART" id="SM00487">
    <property type="entry name" value="DEXDc"/>
    <property type="match status" value="1"/>
</dbReference>
<evidence type="ECO:0000256" key="2">
    <source>
        <dbReference type="ARBA" id="ARBA00023125"/>
    </source>
</evidence>
<evidence type="ECO:0000256" key="4">
    <source>
        <dbReference type="ARBA" id="ARBA00034617"/>
    </source>
</evidence>
<dbReference type="InterPro" id="IPR027417">
    <property type="entry name" value="P-loop_NTPase"/>
</dbReference>
<dbReference type="PANTHER" id="PTHR13710">
    <property type="entry name" value="DNA HELICASE RECQ FAMILY MEMBER"/>
    <property type="match status" value="1"/>
</dbReference>
<dbReference type="SUPFAM" id="SSF52540">
    <property type="entry name" value="P-loop containing nucleoside triphosphate hydrolases"/>
    <property type="match status" value="1"/>
</dbReference>
<comment type="catalytic activity">
    <reaction evidence="4">
        <text>Couples ATP hydrolysis with the unwinding of duplex DNA by translocating in the 3'-5' direction.</text>
        <dbReference type="EC" id="5.6.2.4"/>
    </reaction>
</comment>
<feature type="domain" description="Helicase ATP-binding" evidence="6">
    <location>
        <begin position="39"/>
        <end position="174"/>
    </location>
</feature>